<feature type="compositionally biased region" description="Low complexity" evidence="1">
    <location>
        <begin position="219"/>
        <end position="261"/>
    </location>
</feature>
<dbReference type="STRING" id="1123237.Salmuc_02814"/>
<feature type="domain" description="SHOCT" evidence="2">
    <location>
        <begin position="276"/>
        <end position="301"/>
    </location>
</feature>
<feature type="region of interest" description="Disordered" evidence="1">
    <location>
        <begin position="99"/>
        <end position="136"/>
    </location>
</feature>
<proteinExistence type="predicted"/>
<dbReference type="OrthoDB" id="1778949at2"/>
<dbReference type="AlphaFoldDB" id="S9R0G7"/>
<dbReference type="EMBL" id="APVH01000009">
    <property type="protein sequence ID" value="EPX85433.1"/>
    <property type="molecule type" value="Genomic_DNA"/>
</dbReference>
<accession>S9R0G7</accession>
<sequence length="304" mass="31255">MTRLTSQGDALVADIAARHGLSTGAVETLLFAVAQGGGRQAQFNHPELGGMGQWSAGGMTMVGDMFNNALKAKVDAVCAEISNALGAGGVFAAPATQTQSESQGQGTGGMTSLFVPGSGTAPWPAELGSPSSSGAQNDMRYAVFPATRRLAIAVGDRVEVYDTGDHMISGVSQQQSGDRTLTFTSQHGLVRLSDLDRVDTQPAGPDPAQPAEAEPRSPAEPQAPAEPQRPATPRAPAEPQTPAEPQAPATPQAAEVPAAPAGLPSQDSADEILGLLEKLAALRDKGILSDAEFEAKKTDLLSRL</sequence>
<dbReference type="RefSeq" id="WP_020041364.1">
    <property type="nucleotide sequence ID" value="NZ_KE557273.1"/>
</dbReference>
<dbReference type="eggNOG" id="ENOG502ZA0Y">
    <property type="taxonomic scope" value="Bacteria"/>
</dbReference>
<name>S9R0G7_9RHOB</name>
<comment type="caution">
    <text evidence="3">The sequence shown here is derived from an EMBL/GenBank/DDBJ whole genome shotgun (WGS) entry which is preliminary data.</text>
</comment>
<gene>
    <name evidence="3" type="ORF">Salmuc_02814</name>
</gene>
<evidence type="ECO:0000256" key="1">
    <source>
        <dbReference type="SAM" id="MobiDB-lite"/>
    </source>
</evidence>
<keyword evidence="4" id="KW-1185">Reference proteome</keyword>
<dbReference type="InterPro" id="IPR018649">
    <property type="entry name" value="SHOCT"/>
</dbReference>
<feature type="region of interest" description="Disordered" evidence="1">
    <location>
        <begin position="192"/>
        <end position="266"/>
    </location>
</feature>
<reference evidence="4" key="1">
    <citation type="journal article" date="2014" name="Stand. Genomic Sci.">
        <title>Genome sequence of the exopolysaccharide-producing Salipiger mucosus type strain (DSM 16094(T)), a moderately halophilic member of the Roseobacter clade.</title>
        <authorList>
            <person name="Riedel T."/>
            <person name="Spring S."/>
            <person name="Fiebig A."/>
            <person name="Petersen J."/>
            <person name="Kyrpides N.C."/>
            <person name="Goker M."/>
            <person name="Klenk H.P."/>
        </authorList>
    </citation>
    <scope>NUCLEOTIDE SEQUENCE [LARGE SCALE GENOMIC DNA]</scope>
    <source>
        <strain evidence="4">DSM 16094</strain>
    </source>
</reference>
<dbReference type="HOGENOM" id="CLU_071531_0_0_5"/>
<dbReference type="Proteomes" id="UP000015347">
    <property type="component" value="Unassembled WGS sequence"/>
</dbReference>
<evidence type="ECO:0000259" key="2">
    <source>
        <dbReference type="Pfam" id="PF09851"/>
    </source>
</evidence>
<protein>
    <recommendedName>
        <fullName evidence="2">SHOCT domain-containing protein</fullName>
    </recommendedName>
</protein>
<organism evidence="3 4">
    <name type="scientific">Salipiger mucosus DSM 16094</name>
    <dbReference type="NCBI Taxonomy" id="1123237"/>
    <lineage>
        <taxon>Bacteria</taxon>
        <taxon>Pseudomonadati</taxon>
        <taxon>Pseudomonadota</taxon>
        <taxon>Alphaproteobacteria</taxon>
        <taxon>Rhodobacterales</taxon>
        <taxon>Roseobacteraceae</taxon>
        <taxon>Salipiger</taxon>
    </lineage>
</organism>
<evidence type="ECO:0000313" key="3">
    <source>
        <dbReference type="EMBL" id="EPX85433.1"/>
    </source>
</evidence>
<evidence type="ECO:0000313" key="4">
    <source>
        <dbReference type="Proteomes" id="UP000015347"/>
    </source>
</evidence>
<dbReference type="Pfam" id="PF09851">
    <property type="entry name" value="SHOCT"/>
    <property type="match status" value="1"/>
</dbReference>